<dbReference type="SUPFAM" id="SSF46894">
    <property type="entry name" value="C-terminal effector domain of the bipartite response regulators"/>
    <property type="match status" value="1"/>
</dbReference>
<dbReference type="InterPro" id="IPR000792">
    <property type="entry name" value="Tscrpt_reg_LuxR_C"/>
</dbReference>
<evidence type="ECO:0000259" key="7">
    <source>
        <dbReference type="PROSITE" id="PS50110"/>
    </source>
</evidence>
<sequence length="220" mass="23817">MNRIRVLIADDHPVFRYGLRALLLAEASTVEVVGEATTGEEAVSMAARCLPDVILMDLNMPGLNGIEATSRILASTPKIGILVLTMFDDDESIFAAMRAGARGYLLKGAEGDEAIRAIVSASKGEAIFSPAIANRLFGYFERPGRRLPESPARPFPELTAREREILTLIAQGYTNPAIAERLVLSPKTVRNHVSIIFSKLQVAGRSQAIVLARESGLTKD</sequence>
<dbReference type="SUPFAM" id="SSF52172">
    <property type="entry name" value="CheY-like"/>
    <property type="match status" value="1"/>
</dbReference>
<gene>
    <name evidence="8" type="ORF">KCTCHS21_27540</name>
</gene>
<dbReference type="Pfam" id="PF00196">
    <property type="entry name" value="GerE"/>
    <property type="match status" value="1"/>
</dbReference>
<dbReference type="CDD" id="cd06170">
    <property type="entry name" value="LuxR_C_like"/>
    <property type="match status" value="1"/>
</dbReference>
<evidence type="ECO:0000259" key="6">
    <source>
        <dbReference type="PROSITE" id="PS50043"/>
    </source>
</evidence>
<keyword evidence="9" id="KW-1185">Reference proteome</keyword>
<dbReference type="GO" id="GO:0006355">
    <property type="term" value="P:regulation of DNA-templated transcription"/>
    <property type="evidence" value="ECO:0007669"/>
    <property type="project" value="InterPro"/>
</dbReference>
<evidence type="ECO:0000256" key="1">
    <source>
        <dbReference type="ARBA" id="ARBA00022553"/>
    </source>
</evidence>
<evidence type="ECO:0000313" key="9">
    <source>
        <dbReference type="Proteomes" id="UP000289856"/>
    </source>
</evidence>
<dbReference type="InterPro" id="IPR001789">
    <property type="entry name" value="Sig_transdc_resp-reg_receiver"/>
</dbReference>
<keyword evidence="4" id="KW-0804">Transcription</keyword>
<proteinExistence type="predicted"/>
<organism evidence="8 9">
    <name type="scientific">Cohnella abietis</name>
    <dbReference type="NCBI Taxonomy" id="2507935"/>
    <lineage>
        <taxon>Bacteria</taxon>
        <taxon>Bacillati</taxon>
        <taxon>Bacillota</taxon>
        <taxon>Bacilli</taxon>
        <taxon>Bacillales</taxon>
        <taxon>Paenibacillaceae</taxon>
        <taxon>Cohnella</taxon>
    </lineage>
</organism>
<keyword evidence="2" id="KW-0805">Transcription regulation</keyword>
<evidence type="ECO:0000313" key="8">
    <source>
        <dbReference type="EMBL" id="BBI33355.1"/>
    </source>
</evidence>
<name>A0A3T1D5X4_9BACL</name>
<protein>
    <submittedName>
        <fullName evidence="8">DNA-binding response regulator</fullName>
    </submittedName>
</protein>
<keyword evidence="1 5" id="KW-0597">Phosphoprotein</keyword>
<evidence type="ECO:0000256" key="3">
    <source>
        <dbReference type="ARBA" id="ARBA00023125"/>
    </source>
</evidence>
<reference evidence="8 9" key="1">
    <citation type="submission" date="2019-01" db="EMBL/GenBank/DDBJ databases">
        <title>Complete genome sequence of Cohnella hallensis HS21 isolated from Korean fir (Abies koreana) rhizospheric soil.</title>
        <authorList>
            <person name="Jiang L."/>
            <person name="Kang S.W."/>
            <person name="Kim S."/>
            <person name="Jung J."/>
            <person name="Kim C.Y."/>
            <person name="Kim D.H."/>
            <person name="Kim S.W."/>
            <person name="Lee J."/>
        </authorList>
    </citation>
    <scope>NUCLEOTIDE SEQUENCE [LARGE SCALE GENOMIC DNA]</scope>
    <source>
        <strain evidence="8 9">HS21</strain>
    </source>
</reference>
<dbReference type="EMBL" id="AP019400">
    <property type="protein sequence ID" value="BBI33355.1"/>
    <property type="molecule type" value="Genomic_DNA"/>
</dbReference>
<keyword evidence="3 8" id="KW-0238">DNA-binding</keyword>
<dbReference type="RefSeq" id="WP_130608923.1">
    <property type="nucleotide sequence ID" value="NZ_AP019400.1"/>
</dbReference>
<dbReference type="KEGG" id="cohn:KCTCHS21_27540"/>
<evidence type="ECO:0000256" key="4">
    <source>
        <dbReference type="ARBA" id="ARBA00023163"/>
    </source>
</evidence>
<feature type="modified residue" description="4-aspartylphosphate" evidence="5">
    <location>
        <position position="57"/>
    </location>
</feature>
<dbReference type="InterPro" id="IPR016032">
    <property type="entry name" value="Sig_transdc_resp-reg_C-effctor"/>
</dbReference>
<dbReference type="SMART" id="SM00448">
    <property type="entry name" value="REC"/>
    <property type="match status" value="1"/>
</dbReference>
<evidence type="ECO:0000256" key="5">
    <source>
        <dbReference type="PROSITE-ProRule" id="PRU00169"/>
    </source>
</evidence>
<feature type="domain" description="Response regulatory" evidence="7">
    <location>
        <begin position="5"/>
        <end position="122"/>
    </location>
</feature>
<feature type="domain" description="HTH luxR-type" evidence="6">
    <location>
        <begin position="151"/>
        <end position="216"/>
    </location>
</feature>
<dbReference type="InterPro" id="IPR039420">
    <property type="entry name" value="WalR-like"/>
</dbReference>
<dbReference type="PANTHER" id="PTHR43214:SF43">
    <property type="entry name" value="TWO-COMPONENT RESPONSE REGULATOR"/>
    <property type="match status" value="1"/>
</dbReference>
<dbReference type="PRINTS" id="PR00038">
    <property type="entry name" value="HTHLUXR"/>
</dbReference>
<dbReference type="GO" id="GO:0003677">
    <property type="term" value="F:DNA binding"/>
    <property type="evidence" value="ECO:0007669"/>
    <property type="project" value="UniProtKB-KW"/>
</dbReference>
<dbReference type="PROSITE" id="PS50110">
    <property type="entry name" value="RESPONSE_REGULATORY"/>
    <property type="match status" value="1"/>
</dbReference>
<dbReference type="InterPro" id="IPR011006">
    <property type="entry name" value="CheY-like_superfamily"/>
</dbReference>
<dbReference type="CDD" id="cd17535">
    <property type="entry name" value="REC_NarL-like"/>
    <property type="match status" value="1"/>
</dbReference>
<dbReference type="SMART" id="SM00421">
    <property type="entry name" value="HTH_LUXR"/>
    <property type="match status" value="1"/>
</dbReference>
<dbReference type="InterPro" id="IPR058245">
    <property type="entry name" value="NreC/VraR/RcsB-like_REC"/>
</dbReference>
<dbReference type="Proteomes" id="UP000289856">
    <property type="component" value="Chromosome"/>
</dbReference>
<evidence type="ECO:0000256" key="2">
    <source>
        <dbReference type="ARBA" id="ARBA00023015"/>
    </source>
</evidence>
<dbReference type="OrthoDB" id="9779069at2"/>
<dbReference type="Pfam" id="PF00072">
    <property type="entry name" value="Response_reg"/>
    <property type="match status" value="1"/>
</dbReference>
<dbReference type="GO" id="GO:0000160">
    <property type="term" value="P:phosphorelay signal transduction system"/>
    <property type="evidence" value="ECO:0007669"/>
    <property type="project" value="InterPro"/>
</dbReference>
<accession>A0A3T1D5X4</accession>
<dbReference type="Gene3D" id="3.40.50.2300">
    <property type="match status" value="1"/>
</dbReference>
<dbReference type="PROSITE" id="PS50043">
    <property type="entry name" value="HTH_LUXR_2"/>
    <property type="match status" value="1"/>
</dbReference>
<dbReference type="PANTHER" id="PTHR43214">
    <property type="entry name" value="TWO-COMPONENT RESPONSE REGULATOR"/>
    <property type="match status" value="1"/>
</dbReference>
<dbReference type="AlphaFoldDB" id="A0A3T1D5X4"/>